<dbReference type="EMBL" id="BHYM01000089">
    <property type="protein sequence ID" value="GCE44258.1"/>
    <property type="molecule type" value="Genomic_DNA"/>
</dbReference>
<dbReference type="InterPro" id="IPR002525">
    <property type="entry name" value="Transp_IS110-like_N"/>
</dbReference>
<dbReference type="Proteomes" id="UP000287519">
    <property type="component" value="Unassembled WGS sequence"/>
</dbReference>
<keyword evidence="4" id="KW-1185">Reference proteome</keyword>
<dbReference type="PANTHER" id="PTHR33055">
    <property type="entry name" value="TRANSPOSASE FOR INSERTION SEQUENCE ELEMENT IS1111A"/>
    <property type="match status" value="1"/>
</dbReference>
<protein>
    <submittedName>
        <fullName evidence="3">Mobile element protein</fullName>
    </submittedName>
</protein>
<organism evidence="3 4">
    <name type="scientific">Rhodococcus wratislaviensis</name>
    <name type="common">Tsukamurella wratislaviensis</name>
    <dbReference type="NCBI Taxonomy" id="44752"/>
    <lineage>
        <taxon>Bacteria</taxon>
        <taxon>Bacillati</taxon>
        <taxon>Actinomycetota</taxon>
        <taxon>Actinomycetes</taxon>
        <taxon>Mycobacteriales</taxon>
        <taxon>Nocardiaceae</taxon>
        <taxon>Rhodococcus</taxon>
    </lineage>
</organism>
<dbReference type="GO" id="GO:0004803">
    <property type="term" value="F:transposase activity"/>
    <property type="evidence" value="ECO:0007669"/>
    <property type="project" value="InterPro"/>
</dbReference>
<feature type="compositionally biased region" description="Basic and acidic residues" evidence="1">
    <location>
        <begin position="363"/>
        <end position="377"/>
    </location>
</feature>
<evidence type="ECO:0000313" key="4">
    <source>
        <dbReference type="Proteomes" id="UP000287519"/>
    </source>
</evidence>
<evidence type="ECO:0000259" key="2">
    <source>
        <dbReference type="Pfam" id="PF01548"/>
    </source>
</evidence>
<sequence>MWRFVTVSSCFAGDHHGRSLVGSVLVGGYLRGVSVDLGCSMVPVSLWISLVAEGTVRRPREPWTVAFEHECQSPVSIPALPGTRTHTTRYVSGPARGSVAVMDVVHPRCAGVDISKKDAKVCVRIQGRGNRRTSSTVTTWGAMTNQILALREHLLEQKVTCVVMEATSNYWRPFYYLLEEHLEVMLVNARDVKTVPGRKSDVSDAAWLADLGAHGLVRASFVPPEPIRVLRDLTRARTTITHERTREIQRLEKLLEDTGIKLSSVATDITGVSGRLMLEALIDGRNDPVQLSQLAKGRLRSKIPVFDRGPDRALQRPPRVHDPAVPRPDRRPHRRHRQALGPHRRGHGTFSAGPGPADQHPGLLDDRRRDIHRRDRR</sequence>
<feature type="compositionally biased region" description="Basic residues" evidence="1">
    <location>
        <begin position="330"/>
        <end position="347"/>
    </location>
</feature>
<accession>A0A402CL51</accession>
<evidence type="ECO:0000313" key="3">
    <source>
        <dbReference type="EMBL" id="GCE44258.1"/>
    </source>
</evidence>
<gene>
    <name evidence="3" type="ORF">Rhow_008556</name>
</gene>
<reference evidence="3 4" key="1">
    <citation type="submission" date="2018-11" db="EMBL/GenBank/DDBJ databases">
        <title>Microbial catabolism of amino acid.</title>
        <authorList>
            <person name="Hibi M."/>
            <person name="Ogawa J."/>
        </authorList>
    </citation>
    <scope>NUCLEOTIDE SEQUENCE [LARGE SCALE GENOMIC DNA]</scope>
    <source>
        <strain evidence="3 4">C31-06</strain>
    </source>
</reference>
<feature type="region of interest" description="Disordered" evidence="1">
    <location>
        <begin position="302"/>
        <end position="377"/>
    </location>
</feature>
<dbReference type="AlphaFoldDB" id="A0A402CL51"/>
<proteinExistence type="predicted"/>
<evidence type="ECO:0000256" key="1">
    <source>
        <dbReference type="SAM" id="MobiDB-lite"/>
    </source>
</evidence>
<name>A0A402CL51_RHOWR</name>
<comment type="caution">
    <text evidence="3">The sequence shown here is derived from an EMBL/GenBank/DDBJ whole genome shotgun (WGS) entry which is preliminary data.</text>
</comment>
<dbReference type="Pfam" id="PF01548">
    <property type="entry name" value="DEDD_Tnp_IS110"/>
    <property type="match status" value="1"/>
</dbReference>
<dbReference type="GO" id="GO:0006313">
    <property type="term" value="P:DNA transposition"/>
    <property type="evidence" value="ECO:0007669"/>
    <property type="project" value="InterPro"/>
</dbReference>
<dbReference type="InterPro" id="IPR047650">
    <property type="entry name" value="Transpos_IS110"/>
</dbReference>
<feature type="domain" description="Transposase IS110-like N-terminal" evidence="2">
    <location>
        <begin position="110"/>
        <end position="258"/>
    </location>
</feature>
<feature type="compositionally biased region" description="Basic and acidic residues" evidence="1">
    <location>
        <begin position="308"/>
        <end position="329"/>
    </location>
</feature>
<dbReference type="GO" id="GO:0003677">
    <property type="term" value="F:DNA binding"/>
    <property type="evidence" value="ECO:0007669"/>
    <property type="project" value="InterPro"/>
</dbReference>